<keyword evidence="5" id="KW-1185">Reference proteome</keyword>
<dbReference type="OrthoDB" id="447173at2759"/>
<dbReference type="InterPro" id="IPR013594">
    <property type="entry name" value="Dynein_heavy_tail"/>
</dbReference>
<protein>
    <submittedName>
        <fullName evidence="4">Uncharacterized protein</fullName>
    </submittedName>
</protein>
<dbReference type="InterPro" id="IPR056759">
    <property type="entry name" value="DYH2-5-8_CC"/>
</dbReference>
<dbReference type="PANTHER" id="PTHR46532:SF11">
    <property type="entry name" value="DYNEIN AXONEMAL HEAVY CHAIN 12"/>
    <property type="match status" value="1"/>
</dbReference>
<evidence type="ECO:0000259" key="3">
    <source>
        <dbReference type="Pfam" id="PF25007"/>
    </source>
</evidence>
<keyword evidence="1" id="KW-0175">Coiled coil</keyword>
<dbReference type="GO" id="GO:0045505">
    <property type="term" value="F:dynein intermediate chain binding"/>
    <property type="evidence" value="ECO:0007669"/>
    <property type="project" value="InterPro"/>
</dbReference>
<dbReference type="Pfam" id="PF08385">
    <property type="entry name" value="DHC_N1"/>
    <property type="match status" value="1"/>
</dbReference>
<evidence type="ECO:0000256" key="1">
    <source>
        <dbReference type="SAM" id="Coils"/>
    </source>
</evidence>
<dbReference type="Pfam" id="PF25007">
    <property type="entry name" value="DYH2-5-8_CC"/>
    <property type="match status" value="1"/>
</dbReference>
<dbReference type="GO" id="GO:0051959">
    <property type="term" value="F:dynein light intermediate chain binding"/>
    <property type="evidence" value="ECO:0007669"/>
    <property type="project" value="InterPro"/>
</dbReference>
<name>A0A9J6C3D0_POLVA</name>
<accession>A0A9J6C3D0</accession>
<feature type="domain" description="Dynein heavy chain tail" evidence="2">
    <location>
        <begin position="211"/>
        <end position="778"/>
    </location>
</feature>
<dbReference type="PANTHER" id="PTHR46532">
    <property type="entry name" value="MALE FERTILITY FACTOR KL5"/>
    <property type="match status" value="1"/>
</dbReference>
<feature type="coiled-coil region" evidence="1">
    <location>
        <begin position="284"/>
        <end position="311"/>
    </location>
</feature>
<dbReference type="Proteomes" id="UP001107558">
    <property type="component" value="Chromosome 2"/>
</dbReference>
<dbReference type="EMBL" id="JADBJN010000002">
    <property type="protein sequence ID" value="KAG5676022.1"/>
    <property type="molecule type" value="Genomic_DNA"/>
</dbReference>
<dbReference type="GO" id="GO:0005858">
    <property type="term" value="C:axonemal dynein complex"/>
    <property type="evidence" value="ECO:0007669"/>
    <property type="project" value="TreeGrafter"/>
</dbReference>
<feature type="domain" description="Dynein axonemal heavy chain 2/5/8 coiled-coil" evidence="3">
    <location>
        <begin position="1104"/>
        <end position="1195"/>
    </location>
</feature>
<evidence type="ECO:0000259" key="2">
    <source>
        <dbReference type="Pfam" id="PF08385"/>
    </source>
</evidence>
<evidence type="ECO:0000313" key="4">
    <source>
        <dbReference type="EMBL" id="KAG5676022.1"/>
    </source>
</evidence>
<dbReference type="AlphaFoldDB" id="A0A9J6C3D0"/>
<comment type="caution">
    <text evidence="4">The sequence shown here is derived from an EMBL/GenBank/DDBJ whole genome shotgun (WGS) entry which is preliminary data.</text>
</comment>
<evidence type="ECO:0000313" key="5">
    <source>
        <dbReference type="Proteomes" id="UP001107558"/>
    </source>
</evidence>
<organism evidence="4 5">
    <name type="scientific">Polypedilum vanderplanki</name>
    <name type="common">Sleeping chironomid midge</name>
    <dbReference type="NCBI Taxonomy" id="319348"/>
    <lineage>
        <taxon>Eukaryota</taxon>
        <taxon>Metazoa</taxon>
        <taxon>Ecdysozoa</taxon>
        <taxon>Arthropoda</taxon>
        <taxon>Hexapoda</taxon>
        <taxon>Insecta</taxon>
        <taxon>Pterygota</taxon>
        <taxon>Neoptera</taxon>
        <taxon>Endopterygota</taxon>
        <taxon>Diptera</taxon>
        <taxon>Nematocera</taxon>
        <taxon>Chironomoidea</taxon>
        <taxon>Chironomidae</taxon>
        <taxon>Chironominae</taxon>
        <taxon>Polypedilum</taxon>
        <taxon>Polypedilum</taxon>
    </lineage>
</organism>
<sequence length="1197" mass="141969">MDIDDDNYSTDSSEREQNANLIVEVVEEEEQIPTPSYTEAELNKLLLYIIQIVTSYDLNDDDIDESFNVCVKKWLYDTMETHVFVYFDNGYLSASAAVPTCPVSQLTYFIREEVMHVFKVESFHDEVTFGTIHENIDETMLMLLHTIYIPRILKDKRWTEQIRQRLFNDMHSLMALLTDINSKIGSMVILYVPNEGHNMSIERVVCDKPLLKRYENVLNYWISQIQLCINDMKNINQNILPCPSDEYDFWVYKFEVFSGIDTQLKHKNIQHIINVLTKSQSLFIKEFNTLMNELQNEIKQSSSNAKFLKLLVAPCQELENSEWPKDVPPKLPKIIYLIRVISLNSEFYINKENTERLFMYLSNEIINYCKSKIDIRKILYGQPRFGIRICDMSIDCCLAYKKIFKKIVEKFQFEDFRRTWLFDESKIFSRINIFMQRLYDIMEICESIIVFGRCDETGPIAPLKFGCYNAHEFMKICDDIQVKFDAALTDIKQSATKILDVNSPNWYETISTFKKTMKTLEGNVESLLVHAFIHINNIEEALDILTAMYNFSKRKSLQAEYTRKVEEMWNMFGEELILTNKEITNSEKIHLACLPTYSGKSLALFIRMKKIERLKDILLNAHYLPKVWCIEEKMKMYQSTVENIMKRIESYHIEWTSKLSQQPQLYLSRFLINRSATHGGLLECNIDRHILPIMEEIKHFEFMEMPISAAFTQLYLKYGRYMNVYNKVVNVVLLHNRILCSLSDKERLLFKEHIMQMDRKISPGMFRLTYLDELIDAFISECLVHLEELQDFVDIYKTINQVIVKLFEEISNGSLQNINIRTLGSLSRFRKRLRESRNASVRQIGENYKKVVEYIITIYDGFESHLNTTEMTERWTNYVKKIDGLAEYAIVSAARNTLVCIYEMLKGRNNMKPDPIISVEITLTERKIEFEPALEEVFDCIKYIYKDLTKSIKIFPRLVEKFDLPHVSDIRHFYEVVHEDIECREIYYQINSVLELLLDKINDYVETWLLFRIVWEIEIEKFMTRFEENGLDLKEFENSMLKYYDVSNQVMMQDTTVVIAFLTLDCSKLKACVLEYIEMWKNGYKQTLCSTMIKKLEMHDDRLTSRIKILSEQPTNAIELNTLLSLHDQSLKEYGEREKDMDEIREYYKYLEKYKIAAPSTLIVNYENMGKNWNWYCRRLREIDDELYNFKEQFKMG</sequence>
<dbReference type="GO" id="GO:0007018">
    <property type="term" value="P:microtubule-based movement"/>
    <property type="evidence" value="ECO:0007669"/>
    <property type="project" value="InterPro"/>
</dbReference>
<proteinExistence type="predicted"/>
<gene>
    <name evidence="4" type="ORF">PVAND_005877</name>
</gene>
<dbReference type="InterPro" id="IPR026983">
    <property type="entry name" value="DHC"/>
</dbReference>
<reference evidence="4" key="1">
    <citation type="submission" date="2021-03" db="EMBL/GenBank/DDBJ databases">
        <title>Chromosome level genome of the anhydrobiotic midge Polypedilum vanderplanki.</title>
        <authorList>
            <person name="Yoshida Y."/>
            <person name="Kikawada T."/>
            <person name="Gusev O."/>
        </authorList>
    </citation>
    <scope>NUCLEOTIDE SEQUENCE</scope>
    <source>
        <strain evidence="4">NIAS01</strain>
        <tissue evidence="4">Whole body or cell culture</tissue>
    </source>
</reference>